<dbReference type="GO" id="GO:0005739">
    <property type="term" value="C:mitochondrion"/>
    <property type="evidence" value="ECO:0007669"/>
    <property type="project" value="UniProtKB-SubCell"/>
</dbReference>
<dbReference type="STRING" id="947166.A0A1D1V6S7"/>
<dbReference type="Proteomes" id="UP000186922">
    <property type="component" value="Unassembled WGS sequence"/>
</dbReference>
<evidence type="ECO:0000256" key="4">
    <source>
        <dbReference type="SAM" id="Coils"/>
    </source>
</evidence>
<organism evidence="7 8">
    <name type="scientific">Ramazzottius varieornatus</name>
    <name type="common">Water bear</name>
    <name type="synonym">Tardigrade</name>
    <dbReference type="NCBI Taxonomy" id="947166"/>
    <lineage>
        <taxon>Eukaryota</taxon>
        <taxon>Metazoa</taxon>
        <taxon>Ecdysozoa</taxon>
        <taxon>Tardigrada</taxon>
        <taxon>Eutardigrada</taxon>
        <taxon>Parachela</taxon>
        <taxon>Hypsibioidea</taxon>
        <taxon>Ramazzottiidae</taxon>
        <taxon>Ramazzottius</taxon>
    </lineage>
</organism>
<dbReference type="AlphaFoldDB" id="A0A1D1V6S7"/>
<name>A0A1D1V6S7_RAMVA</name>
<keyword evidence="4" id="KW-0175">Coiled coil</keyword>
<protein>
    <recommendedName>
        <fullName evidence="9">Misato Segment II tubulin-like domain-containing protein</fullName>
    </recommendedName>
</protein>
<dbReference type="InterPro" id="IPR029209">
    <property type="entry name" value="DML1/Misato_tubulin"/>
</dbReference>
<evidence type="ECO:0000256" key="2">
    <source>
        <dbReference type="ARBA" id="ARBA00008507"/>
    </source>
</evidence>
<dbReference type="PANTHER" id="PTHR13391:SF0">
    <property type="entry name" value="PROTEIN MISATO HOMOLOG 1"/>
    <property type="match status" value="1"/>
</dbReference>
<evidence type="ECO:0008006" key="9">
    <source>
        <dbReference type="Google" id="ProtNLM"/>
    </source>
</evidence>
<dbReference type="InterPro" id="IPR049942">
    <property type="entry name" value="DML1/Misato"/>
</dbReference>
<reference evidence="7 8" key="1">
    <citation type="journal article" date="2016" name="Nat. Commun.">
        <title>Extremotolerant tardigrade genome and improved radiotolerance of human cultured cells by tardigrade-unique protein.</title>
        <authorList>
            <person name="Hashimoto T."/>
            <person name="Horikawa D.D."/>
            <person name="Saito Y."/>
            <person name="Kuwahara H."/>
            <person name="Kozuka-Hata H."/>
            <person name="Shin-I T."/>
            <person name="Minakuchi Y."/>
            <person name="Ohishi K."/>
            <person name="Motoyama A."/>
            <person name="Aizu T."/>
            <person name="Enomoto A."/>
            <person name="Kondo K."/>
            <person name="Tanaka S."/>
            <person name="Hara Y."/>
            <person name="Koshikawa S."/>
            <person name="Sagara H."/>
            <person name="Miura T."/>
            <person name="Yokobori S."/>
            <person name="Miyagawa K."/>
            <person name="Suzuki Y."/>
            <person name="Kubo T."/>
            <person name="Oyama M."/>
            <person name="Kohara Y."/>
            <person name="Fujiyama A."/>
            <person name="Arakawa K."/>
            <person name="Katayama T."/>
            <person name="Toyoda A."/>
            <person name="Kunieda T."/>
        </authorList>
    </citation>
    <scope>NUCLEOTIDE SEQUENCE [LARGE SCALE GENOMIC DNA]</scope>
    <source>
        <strain evidence="7 8">YOKOZUNA-1</strain>
    </source>
</reference>
<evidence type="ECO:0000259" key="6">
    <source>
        <dbReference type="Pfam" id="PF14881"/>
    </source>
</evidence>
<dbReference type="InterPro" id="IPR019605">
    <property type="entry name" value="Misato_II_tubulin-like"/>
</dbReference>
<dbReference type="CDD" id="cd06060">
    <property type="entry name" value="misato"/>
    <property type="match status" value="1"/>
</dbReference>
<comment type="caution">
    <text evidence="7">The sequence shown here is derived from an EMBL/GenBank/DDBJ whole genome shotgun (WGS) entry which is preliminary data.</text>
</comment>
<dbReference type="Pfam" id="PF14881">
    <property type="entry name" value="Tubulin_3"/>
    <property type="match status" value="1"/>
</dbReference>
<evidence type="ECO:0000256" key="3">
    <source>
        <dbReference type="ARBA" id="ARBA00023128"/>
    </source>
</evidence>
<dbReference type="PANTHER" id="PTHR13391">
    <property type="entry name" value="MITOCHONDRIAL DISTRIBUTION REGULATOR MISATO"/>
    <property type="match status" value="1"/>
</dbReference>
<keyword evidence="3" id="KW-0496">Mitochondrion</keyword>
<evidence type="ECO:0000313" key="8">
    <source>
        <dbReference type="Proteomes" id="UP000186922"/>
    </source>
</evidence>
<feature type="domain" description="Misato Segment II tubulin-like" evidence="5">
    <location>
        <begin position="3"/>
        <end position="121"/>
    </location>
</feature>
<dbReference type="InterPro" id="IPR036525">
    <property type="entry name" value="Tubulin/FtsZ_GTPase_sf"/>
</dbReference>
<dbReference type="Pfam" id="PF10644">
    <property type="entry name" value="Misat_Tub_SegII"/>
    <property type="match status" value="1"/>
</dbReference>
<evidence type="ECO:0000259" key="5">
    <source>
        <dbReference type="Pfam" id="PF10644"/>
    </source>
</evidence>
<sequence length="591" mass="66365">MPHEIISLQIGNYANFVGAHFWNLQEAGFSYNSQQPTSREVDVDVLYREGETLRGESTFTPRLVVCDYHGSIHSRRAIAGGLYQDDNEILDKNGNRIESGQGENTSWDGTVKVEKQNPEEDAPNHFLREVRESHKRIPVLPNGLTKRRRHADYGLEKSVRTWSDFLGVAYHPRSLSTLSNYWINDLPTPFDGYSAGLEEWRSCLNDSLQQNSLEESLRHFVEECENMAGFQLLLDGHNGFGGYSSALLDHLSDEYGHKSALVYPLFPPAPPQSDDAEGNARKDCQGLFNYGLFVASTASGSGNSSTRLHSACVPLSLMSKLTRPRETLPGLPLAHFRPDSFYHTSAILAGAIDSFGLVYRLSSPERVHLRDAVDAITPHQRKVAAMSTMLPFPLRQNDSLFSALKAIDAEYLPVTSLTPHVKTPLIDSQNRCYSQIMSLRGVPRTRWQCSGEEIRSYRLSHEVASMSANRLFEDFMSSYCPNTYGVGRVTELPCYTALPFPQFFSPSISEDGFTVSSGNRIEDVKRLPVMAGLHSTDKVADLLQELTTTCSKTTLNKYPRLLQSGSMELDEYKESFERLQELAGRYRENDF</sequence>
<gene>
    <name evidence="7" type="primary">RvY_08677-1</name>
    <name evidence="7" type="synonym">RvY_08677.1</name>
    <name evidence="7" type="ORF">RvY_08677</name>
</gene>
<dbReference type="GO" id="GO:0007005">
    <property type="term" value="P:mitochondrion organization"/>
    <property type="evidence" value="ECO:0007669"/>
    <property type="project" value="InterPro"/>
</dbReference>
<accession>A0A1D1V6S7</accession>
<dbReference type="SUPFAM" id="SSF52490">
    <property type="entry name" value="Tubulin nucleotide-binding domain-like"/>
    <property type="match status" value="1"/>
</dbReference>
<dbReference type="EMBL" id="BDGG01000004">
    <property type="protein sequence ID" value="GAU97364.1"/>
    <property type="molecule type" value="Genomic_DNA"/>
</dbReference>
<dbReference type="OrthoDB" id="271881at2759"/>
<feature type="domain" description="DML1/Misato tubulin" evidence="6">
    <location>
        <begin position="157"/>
        <end position="360"/>
    </location>
</feature>
<keyword evidence="8" id="KW-1185">Reference proteome</keyword>
<evidence type="ECO:0000256" key="1">
    <source>
        <dbReference type="ARBA" id="ARBA00004173"/>
    </source>
</evidence>
<proteinExistence type="inferred from homology"/>
<comment type="subcellular location">
    <subcellularLocation>
        <location evidence="1">Mitochondrion</location>
    </subcellularLocation>
</comment>
<evidence type="ECO:0000313" key="7">
    <source>
        <dbReference type="EMBL" id="GAU97364.1"/>
    </source>
</evidence>
<feature type="coiled-coil region" evidence="4">
    <location>
        <begin position="562"/>
        <end position="589"/>
    </location>
</feature>
<comment type="similarity">
    <text evidence="2">Belongs to the misato family.</text>
</comment>
<dbReference type="Gene3D" id="3.40.50.1440">
    <property type="entry name" value="Tubulin/FtsZ, GTPase domain"/>
    <property type="match status" value="1"/>
</dbReference>